<organism evidence="2 3">
    <name type="scientific">Protopolystoma xenopodis</name>
    <dbReference type="NCBI Taxonomy" id="117903"/>
    <lineage>
        <taxon>Eukaryota</taxon>
        <taxon>Metazoa</taxon>
        <taxon>Spiralia</taxon>
        <taxon>Lophotrochozoa</taxon>
        <taxon>Platyhelminthes</taxon>
        <taxon>Monogenea</taxon>
        <taxon>Polyopisthocotylea</taxon>
        <taxon>Polystomatidea</taxon>
        <taxon>Polystomatidae</taxon>
        <taxon>Protopolystoma</taxon>
    </lineage>
</organism>
<reference evidence="2" key="1">
    <citation type="submission" date="2018-11" db="EMBL/GenBank/DDBJ databases">
        <authorList>
            <consortium name="Pathogen Informatics"/>
        </authorList>
    </citation>
    <scope>NUCLEOTIDE SEQUENCE</scope>
</reference>
<protein>
    <submittedName>
        <fullName evidence="2">Uncharacterized protein</fullName>
    </submittedName>
</protein>
<evidence type="ECO:0000313" key="3">
    <source>
        <dbReference type="Proteomes" id="UP000784294"/>
    </source>
</evidence>
<dbReference type="Proteomes" id="UP000784294">
    <property type="component" value="Unassembled WGS sequence"/>
</dbReference>
<dbReference type="EMBL" id="CAAALY010245473">
    <property type="protein sequence ID" value="VEL33268.1"/>
    <property type="molecule type" value="Genomic_DNA"/>
</dbReference>
<feature type="compositionally biased region" description="Polar residues" evidence="1">
    <location>
        <begin position="70"/>
        <end position="80"/>
    </location>
</feature>
<proteinExistence type="predicted"/>
<comment type="caution">
    <text evidence="2">The sequence shown here is derived from an EMBL/GenBank/DDBJ whole genome shotgun (WGS) entry which is preliminary data.</text>
</comment>
<evidence type="ECO:0000256" key="1">
    <source>
        <dbReference type="SAM" id="MobiDB-lite"/>
    </source>
</evidence>
<feature type="region of interest" description="Disordered" evidence="1">
    <location>
        <begin position="70"/>
        <end position="96"/>
    </location>
</feature>
<accession>A0A3S5ACB7</accession>
<sequence>MASAQREVVMEALVEEDSVHQLREEPVSADTNYPLRPGKEFLCCGSASKTSQHLIVFGARTRTMPSNLFHKQSESSSVANPCTDAHPNDSASQLHDVTKPRSAFVSCLDVSPYLYHVSSASPEGSQ</sequence>
<gene>
    <name evidence="2" type="ORF">PXEA_LOCUS26708</name>
</gene>
<keyword evidence="3" id="KW-1185">Reference proteome</keyword>
<name>A0A3S5ACB7_9PLAT</name>
<dbReference type="AlphaFoldDB" id="A0A3S5ACB7"/>
<evidence type="ECO:0000313" key="2">
    <source>
        <dbReference type="EMBL" id="VEL33268.1"/>
    </source>
</evidence>